<proteinExistence type="predicted"/>
<dbReference type="AlphaFoldDB" id="A0A6J4MXH6"/>
<protein>
    <submittedName>
        <fullName evidence="2">Uncharacterized protein</fullName>
    </submittedName>
</protein>
<feature type="region of interest" description="Disordered" evidence="1">
    <location>
        <begin position="48"/>
        <end position="193"/>
    </location>
</feature>
<feature type="compositionally biased region" description="Basic residues" evidence="1">
    <location>
        <begin position="48"/>
        <end position="65"/>
    </location>
</feature>
<feature type="compositionally biased region" description="Basic and acidic residues" evidence="1">
    <location>
        <begin position="103"/>
        <end position="114"/>
    </location>
</feature>
<feature type="compositionally biased region" description="Low complexity" evidence="1">
    <location>
        <begin position="76"/>
        <end position="89"/>
    </location>
</feature>
<feature type="compositionally biased region" description="Basic and acidic residues" evidence="1">
    <location>
        <begin position="158"/>
        <end position="169"/>
    </location>
</feature>
<evidence type="ECO:0000313" key="2">
    <source>
        <dbReference type="EMBL" id="CAA9367055.1"/>
    </source>
</evidence>
<feature type="non-terminal residue" evidence="2">
    <location>
        <position position="193"/>
    </location>
</feature>
<dbReference type="EMBL" id="CADCUM010000005">
    <property type="protein sequence ID" value="CAA9367055.1"/>
    <property type="molecule type" value="Genomic_DNA"/>
</dbReference>
<organism evidence="2">
    <name type="scientific">uncultured Nocardioides sp</name>
    <dbReference type="NCBI Taxonomy" id="198441"/>
    <lineage>
        <taxon>Bacteria</taxon>
        <taxon>Bacillati</taxon>
        <taxon>Actinomycetota</taxon>
        <taxon>Actinomycetes</taxon>
        <taxon>Propionibacteriales</taxon>
        <taxon>Nocardioidaceae</taxon>
        <taxon>Nocardioides</taxon>
        <taxon>environmental samples</taxon>
    </lineage>
</organism>
<feature type="region of interest" description="Disordered" evidence="1">
    <location>
        <begin position="1"/>
        <end position="31"/>
    </location>
</feature>
<accession>A0A6J4MXH6</accession>
<reference evidence="2" key="1">
    <citation type="submission" date="2020-02" db="EMBL/GenBank/DDBJ databases">
        <authorList>
            <person name="Meier V. D."/>
        </authorList>
    </citation>
    <scope>NUCLEOTIDE SEQUENCE</scope>
    <source>
        <strain evidence="2">AVDCRST_MAG32</strain>
    </source>
</reference>
<sequence length="193" mass="21301">GQARAPALLRRDRGRPPRRVLGGVRPRSRSWAPDAVRVRVRRLDARCRRVRRAVRPARERAHRAGPRAGPEHARRGLGLSRRGWPGRGRPPLRPRPGVGAGDTHADRHGDDHLPRGTRRRDVRPRPGGPPGDREPHPRRAAGGVHPSRQGPGGPGSGDRGRPARADRVLRRQGAPRPGADDAGRLLHPRLHRD</sequence>
<feature type="non-terminal residue" evidence="2">
    <location>
        <position position="1"/>
    </location>
</feature>
<gene>
    <name evidence="2" type="ORF">AVDCRST_MAG32-86</name>
</gene>
<evidence type="ECO:0000256" key="1">
    <source>
        <dbReference type="SAM" id="MobiDB-lite"/>
    </source>
</evidence>
<name>A0A6J4MXH6_9ACTN</name>